<dbReference type="GO" id="GO:0043565">
    <property type="term" value="F:sequence-specific DNA binding"/>
    <property type="evidence" value="ECO:0007669"/>
    <property type="project" value="InterPro"/>
</dbReference>
<dbReference type="InterPro" id="IPR020449">
    <property type="entry name" value="Tscrpt_reg_AraC-type_HTH"/>
</dbReference>
<dbReference type="InterPro" id="IPR018060">
    <property type="entry name" value="HTH_AraC"/>
</dbReference>
<protein>
    <submittedName>
        <fullName evidence="6">AraC family transcriptional regulator</fullName>
    </submittedName>
    <submittedName>
        <fullName evidence="5">Cupin domain-containing protein</fullName>
    </submittedName>
</protein>
<dbReference type="AlphaFoldDB" id="A0AAP9Y402"/>
<reference evidence="5 7" key="1">
    <citation type="submission" date="2020-12" db="EMBL/GenBank/DDBJ databases">
        <title>FDA dAtabase for Regulatory Grade micrObial Sequences (FDA-ARGOS): Supporting development and validation of Infectious Disease Dx tests.</title>
        <authorList>
            <person name="Minogue T."/>
            <person name="Wolcott M."/>
            <person name="Wasieloski L."/>
            <person name="Aguilar W."/>
            <person name="Moore D."/>
            <person name="Jaissle J."/>
            <person name="Tallon L."/>
            <person name="Sadzewicz L."/>
            <person name="Zhao X."/>
            <person name="Boylan J."/>
            <person name="Ott S."/>
            <person name="Bowen H."/>
            <person name="Vavikolanu K."/>
            <person name="Mehta A."/>
            <person name="Aluvathingal J."/>
            <person name="Nadendla S."/>
            <person name="Yan Y."/>
            <person name="Sichtig H."/>
        </authorList>
    </citation>
    <scope>NUCLEOTIDE SEQUENCE [LARGE SCALE GENOMIC DNA]</scope>
    <source>
        <strain evidence="5 7">FDAARGOS_949</strain>
    </source>
</reference>
<name>A0AAP9Y402_BURGL</name>
<dbReference type="PRINTS" id="PR00032">
    <property type="entry name" value="HTHARAC"/>
</dbReference>
<dbReference type="PANTHER" id="PTHR46796:SF7">
    <property type="entry name" value="ARAC FAMILY TRANSCRIPTIONAL REGULATOR"/>
    <property type="match status" value="1"/>
</dbReference>
<keyword evidence="3" id="KW-0804">Transcription</keyword>
<evidence type="ECO:0000256" key="1">
    <source>
        <dbReference type="ARBA" id="ARBA00023015"/>
    </source>
</evidence>
<evidence type="ECO:0000313" key="7">
    <source>
        <dbReference type="Proteomes" id="UP000594892"/>
    </source>
</evidence>
<keyword evidence="1" id="KW-0805">Transcription regulation</keyword>
<sequence length="324" mass="34713">MDLLSCLLALMPVTGELDARCQFGAPWRIQGAAAAEREIHYHVLLRGQAWFEDGAGPPLAMHAGDIVMLPSGALHTLHDGSGRKPAGATMQVIDGLDVVTNKGRGAPADLLCGRFLLPALPQQLLRGHLPGRLLVRTSASASGAAGGETPGTNRLTRLVELMREESVELGAGSMALVNHLSGALFALTMRFASEAGEPPRGLLALAARPRLQPALAAMFEAPERPWTLPELAERCHMSRATFARHFDEALGRSASDLLTTIRMTMAGKLLGESGLSVAEIGERVGYQSDAAFQRVFKRQVGVTPAQWRARGRDRARRAMQHDAA</sequence>
<feature type="domain" description="HTH araC/xylS-type" evidence="4">
    <location>
        <begin position="212"/>
        <end position="310"/>
    </location>
</feature>
<dbReference type="Pfam" id="PF12852">
    <property type="entry name" value="Cupin_6"/>
    <property type="match status" value="1"/>
</dbReference>
<gene>
    <name evidence="5" type="ORF">I6H06_28035</name>
    <name evidence="6" type="ORF">NFI99_26630</name>
</gene>
<dbReference type="Proteomes" id="UP001056386">
    <property type="component" value="Chromosome 1"/>
</dbReference>
<reference evidence="6" key="2">
    <citation type="submission" date="2022-06" db="EMBL/GenBank/DDBJ databases">
        <title>Draft genome sequence of Burkholderia glumae strain GR20004 isolated from rice panicle showing bacterial panicle blight.</title>
        <authorList>
            <person name="Choi S.Y."/>
            <person name="Lee Y.H."/>
        </authorList>
    </citation>
    <scope>NUCLEOTIDE SEQUENCE</scope>
    <source>
        <strain evidence="6">GR20004</strain>
    </source>
</reference>
<dbReference type="PROSITE" id="PS01124">
    <property type="entry name" value="HTH_ARAC_FAMILY_2"/>
    <property type="match status" value="1"/>
</dbReference>
<evidence type="ECO:0000259" key="4">
    <source>
        <dbReference type="PROSITE" id="PS01124"/>
    </source>
</evidence>
<evidence type="ECO:0000256" key="3">
    <source>
        <dbReference type="ARBA" id="ARBA00023163"/>
    </source>
</evidence>
<dbReference type="EMBL" id="CP099587">
    <property type="protein sequence ID" value="USS45168.1"/>
    <property type="molecule type" value="Genomic_DNA"/>
</dbReference>
<dbReference type="Proteomes" id="UP000594892">
    <property type="component" value="Chromosome 2"/>
</dbReference>
<dbReference type="GeneID" id="45698664"/>
<accession>A0AAP9Y402</accession>
<dbReference type="InterPro" id="IPR050204">
    <property type="entry name" value="AraC_XylS_family_regulators"/>
</dbReference>
<proteinExistence type="predicted"/>
<dbReference type="PANTHER" id="PTHR46796">
    <property type="entry name" value="HTH-TYPE TRANSCRIPTIONAL ACTIVATOR RHAS-RELATED"/>
    <property type="match status" value="1"/>
</dbReference>
<evidence type="ECO:0000313" key="6">
    <source>
        <dbReference type="EMBL" id="USS45168.1"/>
    </source>
</evidence>
<evidence type="ECO:0000256" key="2">
    <source>
        <dbReference type="ARBA" id="ARBA00023125"/>
    </source>
</evidence>
<keyword evidence="8" id="KW-1185">Reference proteome</keyword>
<dbReference type="RefSeq" id="WP_015876472.1">
    <property type="nucleotide sequence ID" value="NZ_CP021074.1"/>
</dbReference>
<dbReference type="InterPro" id="IPR032783">
    <property type="entry name" value="AraC_lig"/>
</dbReference>
<organism evidence="5 7">
    <name type="scientific">Burkholderia glumae</name>
    <name type="common">Pseudomonas glumae</name>
    <dbReference type="NCBI Taxonomy" id="337"/>
    <lineage>
        <taxon>Bacteria</taxon>
        <taxon>Pseudomonadati</taxon>
        <taxon>Pseudomonadota</taxon>
        <taxon>Betaproteobacteria</taxon>
        <taxon>Burkholderiales</taxon>
        <taxon>Burkholderiaceae</taxon>
        <taxon>Burkholderia</taxon>
    </lineage>
</organism>
<dbReference type="GO" id="GO:0003700">
    <property type="term" value="F:DNA-binding transcription factor activity"/>
    <property type="evidence" value="ECO:0007669"/>
    <property type="project" value="InterPro"/>
</dbReference>
<keyword evidence="2" id="KW-0238">DNA-binding</keyword>
<evidence type="ECO:0000313" key="8">
    <source>
        <dbReference type="Proteomes" id="UP001056386"/>
    </source>
</evidence>
<dbReference type="Gene3D" id="1.10.10.60">
    <property type="entry name" value="Homeodomain-like"/>
    <property type="match status" value="1"/>
</dbReference>
<dbReference type="SUPFAM" id="SSF46689">
    <property type="entry name" value="Homeodomain-like"/>
    <property type="match status" value="2"/>
</dbReference>
<dbReference type="SMART" id="SM00342">
    <property type="entry name" value="HTH_ARAC"/>
    <property type="match status" value="1"/>
</dbReference>
<dbReference type="Pfam" id="PF12833">
    <property type="entry name" value="HTH_18"/>
    <property type="match status" value="1"/>
</dbReference>
<dbReference type="EMBL" id="CP065601">
    <property type="protein sequence ID" value="QPQ92882.1"/>
    <property type="molecule type" value="Genomic_DNA"/>
</dbReference>
<dbReference type="InterPro" id="IPR009057">
    <property type="entry name" value="Homeodomain-like_sf"/>
</dbReference>
<evidence type="ECO:0000313" key="5">
    <source>
        <dbReference type="EMBL" id="QPQ92882.1"/>
    </source>
</evidence>